<comment type="caution">
    <text evidence="1">The sequence shown here is derived from an EMBL/GenBank/DDBJ whole genome shotgun (WGS) entry which is preliminary data.</text>
</comment>
<dbReference type="AlphaFoldDB" id="A0A8S1IKH7"/>
<evidence type="ECO:0000313" key="1">
    <source>
        <dbReference type="EMBL" id="CAD7695362.1"/>
    </source>
</evidence>
<accession>A0A8S1IKH7</accession>
<dbReference type="Proteomes" id="UP000708148">
    <property type="component" value="Unassembled WGS sequence"/>
</dbReference>
<proteinExistence type="predicted"/>
<gene>
    <name evidence="1" type="ORF">OSTQU699_LOCUS723</name>
</gene>
<name>A0A8S1IKH7_9CHLO</name>
<protein>
    <submittedName>
        <fullName evidence="1">Uncharacterized protein</fullName>
    </submittedName>
</protein>
<dbReference type="EMBL" id="CAJHUC010000332">
    <property type="protein sequence ID" value="CAD7695362.1"/>
    <property type="molecule type" value="Genomic_DNA"/>
</dbReference>
<sequence>MVAVKVIMGPFACFNQVLNFQRDAEFSCRDSSRDSACESGSGGQSMQIIMENNFGVSGQKSVCAFCVQNFSLDVMVLLGSGQAWKAGRAGQLGGRDVEMK</sequence>
<keyword evidence="2" id="KW-1185">Reference proteome</keyword>
<organism evidence="1 2">
    <name type="scientific">Ostreobium quekettii</name>
    <dbReference type="NCBI Taxonomy" id="121088"/>
    <lineage>
        <taxon>Eukaryota</taxon>
        <taxon>Viridiplantae</taxon>
        <taxon>Chlorophyta</taxon>
        <taxon>core chlorophytes</taxon>
        <taxon>Ulvophyceae</taxon>
        <taxon>TCBD clade</taxon>
        <taxon>Bryopsidales</taxon>
        <taxon>Ostreobineae</taxon>
        <taxon>Ostreobiaceae</taxon>
        <taxon>Ostreobium</taxon>
    </lineage>
</organism>
<reference evidence="1" key="1">
    <citation type="submission" date="2020-12" db="EMBL/GenBank/DDBJ databases">
        <authorList>
            <person name="Iha C."/>
        </authorList>
    </citation>
    <scope>NUCLEOTIDE SEQUENCE</scope>
</reference>
<evidence type="ECO:0000313" key="2">
    <source>
        <dbReference type="Proteomes" id="UP000708148"/>
    </source>
</evidence>